<feature type="chain" id="PRO_5003405217" evidence="1">
    <location>
        <begin position="18"/>
        <end position="177"/>
    </location>
</feature>
<feature type="signal peptide" evidence="1">
    <location>
        <begin position="1"/>
        <end position="17"/>
    </location>
</feature>
<evidence type="ECO:0000313" key="2">
    <source>
        <dbReference type="EMBL" id="EGT31848.1"/>
    </source>
</evidence>
<name>G0NIK1_CAEBE</name>
<accession>G0NIK1</accession>
<reference evidence="3" key="1">
    <citation type="submission" date="2011-07" db="EMBL/GenBank/DDBJ databases">
        <authorList>
            <consortium name="Caenorhabditis brenneri Sequencing and Analysis Consortium"/>
            <person name="Wilson R.K."/>
        </authorList>
    </citation>
    <scope>NUCLEOTIDE SEQUENCE [LARGE SCALE GENOMIC DNA]</scope>
    <source>
        <strain evidence="3">PB2801</strain>
    </source>
</reference>
<dbReference type="EMBL" id="GL379890">
    <property type="protein sequence ID" value="EGT31848.1"/>
    <property type="molecule type" value="Genomic_DNA"/>
</dbReference>
<evidence type="ECO:0000256" key="1">
    <source>
        <dbReference type="SAM" id="SignalP"/>
    </source>
</evidence>
<proteinExistence type="predicted"/>
<dbReference type="InParanoid" id="G0NIK1"/>
<dbReference type="PANTHER" id="PTHR38633:SF2">
    <property type="entry name" value="CONSERVED SECRETED PROTEIN"/>
    <property type="match status" value="1"/>
</dbReference>
<dbReference type="Proteomes" id="UP000008068">
    <property type="component" value="Unassembled WGS sequence"/>
</dbReference>
<dbReference type="AlphaFoldDB" id="G0NIK1"/>
<gene>
    <name evidence="2" type="ORF">CAEBREN_07255</name>
</gene>
<keyword evidence="1" id="KW-0732">Signal</keyword>
<evidence type="ECO:0000313" key="3">
    <source>
        <dbReference type="Proteomes" id="UP000008068"/>
    </source>
</evidence>
<protein>
    <submittedName>
        <fullName evidence="2">Uncharacterized protein</fullName>
    </submittedName>
</protein>
<dbReference type="PANTHER" id="PTHR38633">
    <property type="entry name" value="PROTEIN CBG15573-RELATED"/>
    <property type="match status" value="1"/>
</dbReference>
<keyword evidence="3" id="KW-1185">Reference proteome</keyword>
<dbReference type="HOGENOM" id="CLU_121588_0_0_1"/>
<organism evidence="3">
    <name type="scientific">Caenorhabditis brenneri</name>
    <name type="common">Nematode worm</name>
    <dbReference type="NCBI Taxonomy" id="135651"/>
    <lineage>
        <taxon>Eukaryota</taxon>
        <taxon>Metazoa</taxon>
        <taxon>Ecdysozoa</taxon>
        <taxon>Nematoda</taxon>
        <taxon>Chromadorea</taxon>
        <taxon>Rhabditida</taxon>
        <taxon>Rhabditina</taxon>
        <taxon>Rhabditomorpha</taxon>
        <taxon>Rhabditoidea</taxon>
        <taxon>Rhabditidae</taxon>
        <taxon>Peloderinae</taxon>
        <taxon>Caenorhabditis</taxon>
    </lineage>
</organism>
<sequence length="177" mass="19849">MHHLLVLLVFCVSLCLANYGAAPSGNSYGQQYGNTYGGLYEDDSYDSHSREHRHHKKKHYRKLDSLNIDPTKITAPDSIEYYRDGDDVFAIIRCKPDAANPNKLVWILADSEDPANPKISNNIPKTIPLASGFGVSYVAKYGKNKMWTGVDFFDYKLRKFTKVGCFTGDGKATIGYI</sequence>